<dbReference type="Proteomes" id="UP000293360">
    <property type="component" value="Unassembled WGS sequence"/>
</dbReference>
<feature type="region of interest" description="Disordered" evidence="1">
    <location>
        <begin position="56"/>
        <end position="173"/>
    </location>
</feature>
<protein>
    <submittedName>
        <fullName evidence="2">Uncharacterized protein</fullName>
    </submittedName>
</protein>
<feature type="compositionally biased region" description="Low complexity" evidence="1">
    <location>
        <begin position="57"/>
        <end position="69"/>
    </location>
</feature>
<evidence type="ECO:0000313" key="2">
    <source>
        <dbReference type="EMBL" id="RYP08373.1"/>
    </source>
</evidence>
<accession>A0A4Q4TSD3</accession>
<dbReference type="STRING" id="155417.A0A4Q4TSD3"/>
<sequence>MSGKKGLSARESELVAKAWQCLKTDPQIDFNKFAELCEYKNEATARVSWGAVRKKLSGAAGAAPSGQAGSKRKAAGSKPVSQPAPKLASEDDTDDENEASQPPSKKPRTKAVAAASKSQDQGNSKGKVKGKVRAKKEVLAVQDDDVDEDIKGQSGAFIKREPQDEDDTPYGAG</sequence>
<dbReference type="AlphaFoldDB" id="A0A4Q4TSD3"/>
<evidence type="ECO:0000313" key="3">
    <source>
        <dbReference type="Proteomes" id="UP000293360"/>
    </source>
</evidence>
<organism evidence="2 3">
    <name type="scientific">Monosporascus ibericus</name>
    <dbReference type="NCBI Taxonomy" id="155417"/>
    <lineage>
        <taxon>Eukaryota</taxon>
        <taxon>Fungi</taxon>
        <taxon>Dikarya</taxon>
        <taxon>Ascomycota</taxon>
        <taxon>Pezizomycotina</taxon>
        <taxon>Sordariomycetes</taxon>
        <taxon>Xylariomycetidae</taxon>
        <taxon>Xylariales</taxon>
        <taxon>Xylariales incertae sedis</taxon>
        <taxon>Monosporascus</taxon>
    </lineage>
</organism>
<keyword evidence="3" id="KW-1185">Reference proteome</keyword>
<comment type="caution">
    <text evidence="2">The sequence shown here is derived from an EMBL/GenBank/DDBJ whole genome shotgun (WGS) entry which is preliminary data.</text>
</comment>
<dbReference type="OrthoDB" id="5403747at2759"/>
<name>A0A4Q4TSD3_9PEZI</name>
<evidence type="ECO:0000256" key="1">
    <source>
        <dbReference type="SAM" id="MobiDB-lite"/>
    </source>
</evidence>
<proteinExistence type="predicted"/>
<gene>
    <name evidence="2" type="ORF">DL764_001942</name>
</gene>
<reference evidence="2 3" key="1">
    <citation type="submission" date="2018-06" db="EMBL/GenBank/DDBJ databases">
        <title>Complete Genomes of Monosporascus.</title>
        <authorList>
            <person name="Robinson A.J."/>
            <person name="Natvig D.O."/>
        </authorList>
    </citation>
    <scope>NUCLEOTIDE SEQUENCE [LARGE SCALE GENOMIC DNA]</scope>
    <source>
        <strain evidence="2 3">CBS 110550</strain>
    </source>
</reference>
<dbReference type="EMBL" id="QJNU01000065">
    <property type="protein sequence ID" value="RYP08373.1"/>
    <property type="molecule type" value="Genomic_DNA"/>
</dbReference>
<feature type="compositionally biased region" description="Acidic residues" evidence="1">
    <location>
        <begin position="163"/>
        <end position="173"/>
    </location>
</feature>